<keyword evidence="11 14" id="KW-0131">Cell cycle</keyword>
<dbReference type="RefSeq" id="WP_344683440.1">
    <property type="nucleotide sequence ID" value="NZ_BAAAVT010000001.1"/>
</dbReference>
<feature type="domain" description="Mur ligase N-terminal catalytic" evidence="16">
    <location>
        <begin position="28"/>
        <end position="133"/>
    </location>
</feature>
<evidence type="ECO:0000313" key="20">
    <source>
        <dbReference type="Proteomes" id="UP001500236"/>
    </source>
</evidence>
<dbReference type="Pfam" id="PF02875">
    <property type="entry name" value="Mur_ligase_C"/>
    <property type="match status" value="1"/>
</dbReference>
<keyword evidence="9 14" id="KW-0133">Cell shape</keyword>
<evidence type="ECO:0000256" key="15">
    <source>
        <dbReference type="SAM" id="MobiDB-lite"/>
    </source>
</evidence>
<keyword evidence="7 14" id="KW-0547">Nucleotide-binding</keyword>
<comment type="function">
    <text evidence="14">Cell wall formation.</text>
</comment>
<dbReference type="InterPro" id="IPR000713">
    <property type="entry name" value="Mur_ligase_N"/>
</dbReference>
<evidence type="ECO:0000259" key="17">
    <source>
        <dbReference type="Pfam" id="PF02875"/>
    </source>
</evidence>
<feature type="binding site" evidence="14">
    <location>
        <begin position="140"/>
        <end position="146"/>
    </location>
    <ligand>
        <name>ATP</name>
        <dbReference type="ChEBI" id="CHEBI:30616"/>
    </ligand>
</feature>
<evidence type="ECO:0000313" key="19">
    <source>
        <dbReference type="EMBL" id="GAA3051677.1"/>
    </source>
</evidence>
<dbReference type="PANTHER" id="PTHR43445:SF3">
    <property type="entry name" value="UDP-N-ACETYLMURAMATE--L-ALANINE LIGASE"/>
    <property type="match status" value="1"/>
</dbReference>
<dbReference type="InterPro" id="IPR004101">
    <property type="entry name" value="Mur_ligase_C"/>
</dbReference>
<gene>
    <name evidence="14 19" type="primary">murC</name>
    <name evidence="19" type="ORF">GCM10010529_02230</name>
</gene>
<dbReference type="Pfam" id="PF01225">
    <property type="entry name" value="Mur_ligase"/>
    <property type="match status" value="1"/>
</dbReference>
<evidence type="ECO:0000256" key="2">
    <source>
        <dbReference type="ARBA" id="ARBA00004752"/>
    </source>
</evidence>
<dbReference type="Pfam" id="PF08245">
    <property type="entry name" value="Mur_ligase_M"/>
    <property type="match status" value="1"/>
</dbReference>
<evidence type="ECO:0000256" key="14">
    <source>
        <dbReference type="HAMAP-Rule" id="MF_00046"/>
    </source>
</evidence>
<feature type="region of interest" description="Disordered" evidence="15">
    <location>
        <begin position="1"/>
        <end position="22"/>
    </location>
</feature>
<dbReference type="HAMAP" id="MF_00046">
    <property type="entry name" value="MurC"/>
    <property type="match status" value="1"/>
</dbReference>
<evidence type="ECO:0000256" key="11">
    <source>
        <dbReference type="ARBA" id="ARBA00023306"/>
    </source>
</evidence>
<dbReference type="InterPro" id="IPR005758">
    <property type="entry name" value="UDP-N-AcMur_Ala_ligase_MurC"/>
</dbReference>
<evidence type="ECO:0000256" key="8">
    <source>
        <dbReference type="ARBA" id="ARBA00022840"/>
    </source>
</evidence>
<dbReference type="SUPFAM" id="SSF53623">
    <property type="entry name" value="MurD-like peptide ligases, catalytic domain"/>
    <property type="match status" value="1"/>
</dbReference>
<evidence type="ECO:0000256" key="6">
    <source>
        <dbReference type="ARBA" id="ARBA00022618"/>
    </source>
</evidence>
<evidence type="ECO:0000256" key="13">
    <source>
        <dbReference type="ARBA" id="ARBA00047833"/>
    </source>
</evidence>
<evidence type="ECO:0000259" key="16">
    <source>
        <dbReference type="Pfam" id="PF01225"/>
    </source>
</evidence>
<evidence type="ECO:0000256" key="3">
    <source>
        <dbReference type="ARBA" id="ARBA00012211"/>
    </source>
</evidence>
<dbReference type="SUPFAM" id="SSF53244">
    <property type="entry name" value="MurD-like peptide ligases, peptide-binding domain"/>
    <property type="match status" value="1"/>
</dbReference>
<evidence type="ECO:0000256" key="1">
    <source>
        <dbReference type="ARBA" id="ARBA00004496"/>
    </source>
</evidence>
<comment type="catalytic activity">
    <reaction evidence="13 14">
        <text>UDP-N-acetyl-alpha-D-muramate + L-alanine + ATP = UDP-N-acetyl-alpha-D-muramoyl-L-alanine + ADP + phosphate + H(+)</text>
        <dbReference type="Rhea" id="RHEA:23372"/>
        <dbReference type="ChEBI" id="CHEBI:15378"/>
        <dbReference type="ChEBI" id="CHEBI:30616"/>
        <dbReference type="ChEBI" id="CHEBI:43474"/>
        <dbReference type="ChEBI" id="CHEBI:57972"/>
        <dbReference type="ChEBI" id="CHEBI:70757"/>
        <dbReference type="ChEBI" id="CHEBI:83898"/>
        <dbReference type="ChEBI" id="CHEBI:456216"/>
        <dbReference type="EC" id="6.3.2.8"/>
    </reaction>
</comment>
<dbReference type="EMBL" id="BAAAVT010000001">
    <property type="protein sequence ID" value="GAA3051677.1"/>
    <property type="molecule type" value="Genomic_DNA"/>
</dbReference>
<accession>A0ABP6LME3</accession>
<dbReference type="NCBIfam" id="TIGR01082">
    <property type="entry name" value="murC"/>
    <property type="match status" value="1"/>
</dbReference>
<evidence type="ECO:0000259" key="18">
    <source>
        <dbReference type="Pfam" id="PF08245"/>
    </source>
</evidence>
<feature type="domain" description="Mur ligase central" evidence="18">
    <location>
        <begin position="138"/>
        <end position="343"/>
    </location>
</feature>
<comment type="caution">
    <text evidence="19">The sequence shown here is derived from an EMBL/GenBank/DDBJ whole genome shotgun (WGS) entry which is preliminary data.</text>
</comment>
<keyword evidence="5 14" id="KW-0436">Ligase</keyword>
<dbReference type="InterPro" id="IPR036615">
    <property type="entry name" value="Mur_ligase_C_dom_sf"/>
</dbReference>
<comment type="similarity">
    <text evidence="14">Belongs to the MurCDEF family.</text>
</comment>
<keyword evidence="8 14" id="KW-0067">ATP-binding</keyword>
<evidence type="ECO:0000256" key="4">
    <source>
        <dbReference type="ARBA" id="ARBA00022490"/>
    </source>
</evidence>
<dbReference type="InterPro" id="IPR050061">
    <property type="entry name" value="MurCDEF_pg_biosynth"/>
</dbReference>
<dbReference type="PANTHER" id="PTHR43445">
    <property type="entry name" value="UDP-N-ACETYLMURAMATE--L-ALANINE LIGASE-RELATED"/>
    <property type="match status" value="1"/>
</dbReference>
<feature type="domain" description="Mur ligase C-terminal" evidence="17">
    <location>
        <begin position="366"/>
        <end position="498"/>
    </location>
</feature>
<keyword evidence="4 14" id="KW-0963">Cytoplasm</keyword>
<evidence type="ECO:0000256" key="5">
    <source>
        <dbReference type="ARBA" id="ARBA00022598"/>
    </source>
</evidence>
<evidence type="ECO:0000256" key="10">
    <source>
        <dbReference type="ARBA" id="ARBA00022984"/>
    </source>
</evidence>
<keyword evidence="10 14" id="KW-0573">Peptidoglycan synthesis</keyword>
<dbReference type="Gene3D" id="3.90.190.20">
    <property type="entry name" value="Mur ligase, C-terminal domain"/>
    <property type="match status" value="1"/>
</dbReference>
<dbReference type="Gene3D" id="3.40.50.720">
    <property type="entry name" value="NAD(P)-binding Rossmann-like Domain"/>
    <property type="match status" value="1"/>
</dbReference>
<dbReference type="InterPro" id="IPR013221">
    <property type="entry name" value="Mur_ligase_cen"/>
</dbReference>
<evidence type="ECO:0000256" key="12">
    <source>
        <dbReference type="ARBA" id="ARBA00023316"/>
    </source>
</evidence>
<keyword evidence="6 14" id="KW-0132">Cell division</keyword>
<comment type="subcellular location">
    <subcellularLocation>
        <location evidence="1 14">Cytoplasm</location>
    </subcellularLocation>
</comment>
<dbReference type="EC" id="6.3.2.8" evidence="3 14"/>
<dbReference type="InterPro" id="IPR036565">
    <property type="entry name" value="Mur-like_cat_sf"/>
</dbReference>
<dbReference type="SUPFAM" id="SSF51984">
    <property type="entry name" value="MurCD N-terminal domain"/>
    <property type="match status" value="1"/>
</dbReference>
<name>A0ABP6LME3_9MICC</name>
<evidence type="ECO:0000256" key="9">
    <source>
        <dbReference type="ARBA" id="ARBA00022960"/>
    </source>
</evidence>
<organism evidence="19 20">
    <name type="scientific">Nesterenkonia aethiopica</name>
    <dbReference type="NCBI Taxonomy" id="269144"/>
    <lineage>
        <taxon>Bacteria</taxon>
        <taxon>Bacillati</taxon>
        <taxon>Actinomycetota</taxon>
        <taxon>Actinomycetes</taxon>
        <taxon>Micrococcales</taxon>
        <taxon>Micrococcaceae</taxon>
        <taxon>Nesterenkonia</taxon>
    </lineage>
</organism>
<reference evidence="20" key="1">
    <citation type="journal article" date="2019" name="Int. J. Syst. Evol. Microbiol.">
        <title>The Global Catalogue of Microorganisms (GCM) 10K type strain sequencing project: providing services to taxonomists for standard genome sequencing and annotation.</title>
        <authorList>
            <consortium name="The Broad Institute Genomics Platform"/>
            <consortium name="The Broad Institute Genome Sequencing Center for Infectious Disease"/>
            <person name="Wu L."/>
            <person name="Ma J."/>
        </authorList>
    </citation>
    <scope>NUCLEOTIDE SEQUENCE [LARGE SCALE GENOMIC DNA]</scope>
    <source>
        <strain evidence="20">JCM 14309</strain>
    </source>
</reference>
<dbReference type="Proteomes" id="UP001500236">
    <property type="component" value="Unassembled WGS sequence"/>
</dbReference>
<keyword evidence="20" id="KW-1185">Reference proteome</keyword>
<comment type="pathway">
    <text evidence="2 14">Cell wall biogenesis; peptidoglycan biosynthesis.</text>
</comment>
<dbReference type="Gene3D" id="3.40.1190.10">
    <property type="entry name" value="Mur-like, catalytic domain"/>
    <property type="match status" value="1"/>
</dbReference>
<evidence type="ECO:0000256" key="7">
    <source>
        <dbReference type="ARBA" id="ARBA00022741"/>
    </source>
</evidence>
<proteinExistence type="inferred from homology"/>
<protein>
    <recommendedName>
        <fullName evidence="3 14">UDP-N-acetylmuramate--L-alanine ligase</fullName>
        <ecNumber evidence="3 14">6.3.2.8</ecNumber>
    </recommendedName>
    <alternativeName>
        <fullName evidence="14">UDP-N-acetylmuramoyl-L-alanine synthetase</fullName>
    </alternativeName>
</protein>
<sequence length="513" mass="53055">MTTATGSEPSPAGEPGRDPLTPAQLGRVHLLGLAGVGVSAVARLLQAAGVPISGTDGKELPVLDEFRAAGAPVRVGYRAENLSSVEEETGEPITTIIASSIATAGNPEHDEAVRRGLRVLHRSEGLAAVMSGRRSVAVAGTHGKTTTSSMTTVLLEQAGLEPSFAVGATVAGLGVNAAAGGGEWFVAEADESDGSLLNYRPEVAVITNVEADHLDHHGTAEAVHQVFVDFTERILDGGELIICQDDDGARRLLAEVCPALARRGVTVTTYGSSAEADLRLGEHIEAAVGALGQRFVVTRAGNGEDSGVTAGTSGVPEHRESAEVQLAVPGRHNALNALAALAVGLRAGLDLHEGAQALEHFQGAARRFDHRGEHRGVRVYDDYAHHPTEVAAVLAAARSAVGEHGQVHAVFQPHLFSRTSLFAEEFAEALAAADTVAVLEIYPAREEPLPGVTSGLIADPLFARDDAPRGARMGREDAVRAVADAARSGDIVLTLGAGDVTALGPDLVEALRG</sequence>
<dbReference type="GO" id="GO:0016874">
    <property type="term" value="F:ligase activity"/>
    <property type="evidence" value="ECO:0007669"/>
    <property type="project" value="UniProtKB-KW"/>
</dbReference>
<keyword evidence="12 14" id="KW-0961">Cell wall biogenesis/degradation</keyword>